<keyword evidence="12" id="KW-0496">Mitochondrion</keyword>
<dbReference type="GO" id="GO:0005759">
    <property type="term" value="C:mitochondrial matrix"/>
    <property type="evidence" value="ECO:0007669"/>
    <property type="project" value="UniProtKB-SubCell"/>
</dbReference>
<keyword evidence="16" id="KW-1185">Reference proteome</keyword>
<dbReference type="EMBL" id="FQNF01000052">
    <property type="protein sequence ID" value="SGZ40501.1"/>
    <property type="molecule type" value="Genomic_DNA"/>
</dbReference>
<name>A0A1L0CNM5_9ASCO</name>
<evidence type="ECO:0000259" key="14">
    <source>
        <dbReference type="Pfam" id="PF01432"/>
    </source>
</evidence>
<dbReference type="GO" id="GO:0006879">
    <property type="term" value="P:intracellular iron ion homeostasis"/>
    <property type="evidence" value="ECO:0007669"/>
    <property type="project" value="EnsemblFungi"/>
</dbReference>
<evidence type="ECO:0000256" key="9">
    <source>
        <dbReference type="ARBA" id="ARBA00022833"/>
    </source>
</evidence>
<evidence type="ECO:0000256" key="2">
    <source>
        <dbReference type="ARBA" id="ARBA00004305"/>
    </source>
</evidence>
<gene>
    <name evidence="15" type="ORF">HGUI_02701</name>
</gene>
<dbReference type="InterPro" id="IPR033851">
    <property type="entry name" value="M3A_MIP"/>
</dbReference>
<keyword evidence="7 13" id="KW-0479">Metal-binding</keyword>
<dbReference type="Pfam" id="PF01432">
    <property type="entry name" value="Peptidase_M3"/>
    <property type="match status" value="1"/>
</dbReference>
<evidence type="ECO:0000256" key="10">
    <source>
        <dbReference type="ARBA" id="ARBA00022946"/>
    </source>
</evidence>
<proteinExistence type="inferred from homology"/>
<dbReference type="InterPro" id="IPR045090">
    <property type="entry name" value="Pept_M3A_M3B"/>
</dbReference>
<keyword evidence="8 13" id="KW-0378">Hydrolase</keyword>
<evidence type="ECO:0000256" key="6">
    <source>
        <dbReference type="ARBA" id="ARBA00022670"/>
    </source>
</evidence>
<evidence type="ECO:0000256" key="4">
    <source>
        <dbReference type="ARBA" id="ARBA00012441"/>
    </source>
</evidence>
<accession>A0A1L0CNM5</accession>
<sequence length="731" mass="85451">MLKCNRALNRAFTKHLIKAHYSPILANTYFQRSYSYTAQHPDTVRKLFNDGSYYKKFNKTALDKKYGLFSNKLLQSPEGLYQFYKLYLYKCQHLLRIIHQDQSEDADKKFILRIDNISNNLCKVIDLCEMIRSLHPDEKFVNMADRIYNEMFEFMNILNTDVVLYNNLNRVMRNKDNLKLTNEQSIVGKILLDDFNKSGLFMNDEAIKNQFIELSSDISQLGQNIIISEQEPPFNTNEEMWNVSLEKLKNSLPNEIYSNLPIRKTKFLLKSKEFVDISKNNLYLLYQINKFSTDEELRKKSWMYMNMSSEEQVSKVSKLLQLRLKLANLMREKTHNSYQLKNKLMKNSEHVKLLLHNLVSDYREKSLNELKVIKPGKLEAYDREFYKFTNKEINRIPQLQLTVGSVFSELFRLLSTLYSLDFVVTPLYKTETWHEDVRKVEIYDSETKKLKALLYLDLYHRESKNHNASHFTVTTSKKINDQEIVYENEDINATCVISDGVQIPIIVLNTSLYNPLCINENDMETIFHEMGHAMHSVLSLTELQNCSGTRCVSDFVELPSILMELFAKDPRVLKNVVDNPATELPKDYFRATEMIQQTKLALLDFRFHEIDNVNDLSPDNLLKIYHQTEMDVGVMPDVYTNWYGRFTHLVGYGSSYYTYSLDRIIANKIYNKLFANNPYSKESGDILKNKLLKYGGSRSPWDCLADVFENSELAKGDTKAVEVITGTTPDK</sequence>
<evidence type="ECO:0000256" key="5">
    <source>
        <dbReference type="ARBA" id="ARBA00018046"/>
    </source>
</evidence>
<dbReference type="Proteomes" id="UP000183365">
    <property type="component" value="Unassembled WGS sequence"/>
</dbReference>
<keyword evidence="10" id="KW-0809">Transit peptide</keyword>
<comment type="similarity">
    <text evidence="3 13">Belongs to the peptidase M3 family.</text>
</comment>
<comment type="cofactor">
    <cofactor evidence="13">
        <name>Zn(2+)</name>
        <dbReference type="ChEBI" id="CHEBI:29105"/>
    </cofactor>
    <text evidence="13">Binds 1 zinc ion.</text>
</comment>
<dbReference type="InterPro" id="IPR001567">
    <property type="entry name" value="Pept_M3A_M3B_dom"/>
</dbReference>
<organism evidence="15 16">
    <name type="scientific">Hanseniaspora guilliermondii</name>
    <dbReference type="NCBI Taxonomy" id="56406"/>
    <lineage>
        <taxon>Eukaryota</taxon>
        <taxon>Fungi</taxon>
        <taxon>Dikarya</taxon>
        <taxon>Ascomycota</taxon>
        <taxon>Saccharomycotina</taxon>
        <taxon>Saccharomycetes</taxon>
        <taxon>Saccharomycodales</taxon>
        <taxon>Saccharomycodaceae</taxon>
        <taxon>Hanseniaspora</taxon>
    </lineage>
</organism>
<dbReference type="VEuPathDB" id="FungiDB:HGUI_02701"/>
<comment type="subcellular location">
    <subcellularLocation>
        <location evidence="2">Mitochondrion matrix</location>
    </subcellularLocation>
</comment>
<evidence type="ECO:0000256" key="3">
    <source>
        <dbReference type="ARBA" id="ARBA00006040"/>
    </source>
</evidence>
<dbReference type="CDD" id="cd06457">
    <property type="entry name" value="M3A_MIP"/>
    <property type="match status" value="1"/>
</dbReference>
<dbReference type="AlphaFoldDB" id="A0A1L0CNM5"/>
<dbReference type="GO" id="GO:0006518">
    <property type="term" value="P:peptide metabolic process"/>
    <property type="evidence" value="ECO:0007669"/>
    <property type="project" value="TreeGrafter"/>
</dbReference>
<reference evidence="16" key="1">
    <citation type="submission" date="2016-11" db="EMBL/GenBank/DDBJ databases">
        <authorList>
            <person name="Guldener U."/>
        </authorList>
    </citation>
    <scope>NUCLEOTIDE SEQUENCE [LARGE SCALE GENOMIC DNA]</scope>
</reference>
<evidence type="ECO:0000256" key="7">
    <source>
        <dbReference type="ARBA" id="ARBA00022723"/>
    </source>
</evidence>
<evidence type="ECO:0000256" key="13">
    <source>
        <dbReference type="RuleBase" id="RU003435"/>
    </source>
</evidence>
<evidence type="ECO:0000256" key="11">
    <source>
        <dbReference type="ARBA" id="ARBA00023049"/>
    </source>
</evidence>
<dbReference type="GO" id="GO:0046872">
    <property type="term" value="F:metal ion binding"/>
    <property type="evidence" value="ECO:0007669"/>
    <property type="project" value="UniProtKB-UniRule"/>
</dbReference>
<dbReference type="GO" id="GO:0050821">
    <property type="term" value="P:protein stabilization"/>
    <property type="evidence" value="ECO:0007669"/>
    <property type="project" value="EnsemblFungi"/>
</dbReference>
<dbReference type="OrthoDB" id="17530at2759"/>
<dbReference type="InterPro" id="IPR024077">
    <property type="entry name" value="Neurolysin/TOP_dom2"/>
</dbReference>
<dbReference type="GO" id="GO:0004222">
    <property type="term" value="F:metalloendopeptidase activity"/>
    <property type="evidence" value="ECO:0007669"/>
    <property type="project" value="UniProtKB-EC"/>
</dbReference>
<keyword evidence="9 13" id="KW-0862">Zinc</keyword>
<protein>
    <recommendedName>
        <fullName evidence="5">Mitochondrial intermediate peptidase</fullName>
        <ecNumber evidence="4">3.4.24.59</ecNumber>
    </recommendedName>
</protein>
<dbReference type="InterPro" id="IPR024079">
    <property type="entry name" value="MetalloPept_cat_dom_sf"/>
</dbReference>
<evidence type="ECO:0000313" key="16">
    <source>
        <dbReference type="Proteomes" id="UP000183365"/>
    </source>
</evidence>
<comment type="catalytic activity">
    <reaction evidence="1">
        <text>Release of an N-terminal octapeptide as second stage of processing of some proteins imported into the mitochondrion.</text>
        <dbReference type="EC" id="3.4.24.59"/>
    </reaction>
</comment>
<dbReference type="EC" id="3.4.24.59" evidence="4"/>
<dbReference type="PANTHER" id="PTHR11804">
    <property type="entry name" value="PROTEASE M3 THIMET OLIGOPEPTIDASE-RELATED"/>
    <property type="match status" value="1"/>
</dbReference>
<dbReference type="Gene3D" id="3.40.390.10">
    <property type="entry name" value="Collagenase (Catalytic Domain)"/>
    <property type="match status" value="1"/>
</dbReference>
<evidence type="ECO:0000256" key="1">
    <source>
        <dbReference type="ARBA" id="ARBA00000436"/>
    </source>
</evidence>
<keyword evidence="11 13" id="KW-0482">Metalloprotease</keyword>
<dbReference type="PANTHER" id="PTHR11804:SF79">
    <property type="entry name" value="MITOCHONDRIAL INTERMEDIATE PEPTIDASE"/>
    <property type="match status" value="1"/>
</dbReference>
<evidence type="ECO:0000256" key="12">
    <source>
        <dbReference type="ARBA" id="ARBA00023128"/>
    </source>
</evidence>
<dbReference type="SUPFAM" id="SSF55486">
    <property type="entry name" value="Metalloproteases ('zincins'), catalytic domain"/>
    <property type="match status" value="1"/>
</dbReference>
<dbReference type="GO" id="GO:0006627">
    <property type="term" value="P:protein processing involved in protein targeting to mitochondrion"/>
    <property type="evidence" value="ECO:0007669"/>
    <property type="project" value="EnsemblFungi"/>
</dbReference>
<keyword evidence="6 13" id="KW-0645">Protease</keyword>
<feature type="domain" description="Peptidase M3A/M3B catalytic" evidence="14">
    <location>
        <begin position="292"/>
        <end position="718"/>
    </location>
</feature>
<dbReference type="Gene3D" id="1.10.1370.10">
    <property type="entry name" value="Neurolysin, domain 3"/>
    <property type="match status" value="1"/>
</dbReference>
<evidence type="ECO:0000313" key="15">
    <source>
        <dbReference type="EMBL" id="SGZ40501.1"/>
    </source>
</evidence>
<evidence type="ECO:0000256" key="8">
    <source>
        <dbReference type="ARBA" id="ARBA00022801"/>
    </source>
</evidence>